<reference evidence="2" key="1">
    <citation type="submission" date="2022-10" db="EMBL/GenBank/DDBJ databases">
        <title>Culturing micro-colonial fungi from biological soil crusts in the Mojave desert and describing Neophaeococcomyces mojavensis, and introducing the new genera and species Taxawa tesnikishii.</title>
        <authorList>
            <person name="Kurbessoian T."/>
            <person name="Stajich J.E."/>
        </authorList>
    </citation>
    <scope>NUCLEOTIDE SEQUENCE</scope>
    <source>
        <strain evidence="2">TK_41</strain>
    </source>
</reference>
<feature type="region of interest" description="Disordered" evidence="1">
    <location>
        <begin position="157"/>
        <end position="183"/>
    </location>
</feature>
<keyword evidence="3" id="KW-1185">Reference proteome</keyword>
<protein>
    <submittedName>
        <fullName evidence="2">Uncharacterized protein</fullName>
    </submittedName>
</protein>
<accession>A0AA39CNQ7</accession>
<comment type="caution">
    <text evidence="2">The sequence shown here is derived from an EMBL/GenBank/DDBJ whole genome shotgun (WGS) entry which is preliminary data.</text>
</comment>
<organism evidence="2 3">
    <name type="scientific">Cladophialophora chaetospira</name>
    <dbReference type="NCBI Taxonomy" id="386627"/>
    <lineage>
        <taxon>Eukaryota</taxon>
        <taxon>Fungi</taxon>
        <taxon>Dikarya</taxon>
        <taxon>Ascomycota</taxon>
        <taxon>Pezizomycotina</taxon>
        <taxon>Eurotiomycetes</taxon>
        <taxon>Chaetothyriomycetidae</taxon>
        <taxon>Chaetothyriales</taxon>
        <taxon>Herpotrichiellaceae</taxon>
        <taxon>Cladophialophora</taxon>
    </lineage>
</organism>
<dbReference type="EMBL" id="JAPDRK010000003">
    <property type="protein sequence ID" value="KAJ9614468.1"/>
    <property type="molecule type" value="Genomic_DNA"/>
</dbReference>
<evidence type="ECO:0000313" key="3">
    <source>
        <dbReference type="Proteomes" id="UP001172673"/>
    </source>
</evidence>
<dbReference type="Proteomes" id="UP001172673">
    <property type="component" value="Unassembled WGS sequence"/>
</dbReference>
<feature type="compositionally biased region" description="Polar residues" evidence="1">
    <location>
        <begin position="157"/>
        <end position="170"/>
    </location>
</feature>
<dbReference type="AlphaFoldDB" id="A0AA39CNQ7"/>
<gene>
    <name evidence="2" type="ORF">H2200_002605</name>
</gene>
<proteinExistence type="predicted"/>
<evidence type="ECO:0000256" key="1">
    <source>
        <dbReference type="SAM" id="MobiDB-lite"/>
    </source>
</evidence>
<sequence length="370" mass="41343">MAGFPELARAVDTSYVGHVFIKCRGFSLRDTPAWLCAGSYYRSCPETVRDAIPFAIRDVFIMCRGFDFEEGHRCVNWIKYEEEMGYGEHIYYCPEHASQLELIERRRVYEHLCGLIDSFVQGKGEQDSEEARRTALASLALSLKGIGECGHSGYDTSLQVASGPSATSSAGKREQSPPDLDPDLLAAYNSMTLTSNSNDEQDQPTLDPALLAALDSLKLSSPGNTNQAGNTTTTTKEAPFSVLKALTLAANRVLSLLGDPMNNPMDLDSEQEGLEQNVQIDSMDWDVEQEHRVQEVQRDQMEWDPQQEEPVQKLQTGAMEWNAQEPGPVQEVQSVQAEVTWDPEDPVQQADPTVLMRRRKAVPRSRRMRP</sequence>
<name>A0AA39CNQ7_9EURO</name>
<evidence type="ECO:0000313" key="2">
    <source>
        <dbReference type="EMBL" id="KAJ9614468.1"/>
    </source>
</evidence>